<dbReference type="SUPFAM" id="SSF160991">
    <property type="entry name" value="CV3147-like"/>
    <property type="match status" value="1"/>
</dbReference>
<dbReference type="Pfam" id="PF06032">
    <property type="entry name" value="S-Me-THD_N"/>
    <property type="match status" value="1"/>
</dbReference>
<dbReference type="OrthoDB" id="7441206at2"/>
<evidence type="ECO:0000313" key="3">
    <source>
        <dbReference type="EMBL" id="SMX24508.1"/>
    </source>
</evidence>
<evidence type="ECO:0008006" key="5">
    <source>
        <dbReference type="Google" id="ProtNLM"/>
    </source>
</evidence>
<proteinExistence type="predicted"/>
<feature type="domain" description="S-Me-THD N-terminal" evidence="1">
    <location>
        <begin position="6"/>
        <end position="162"/>
    </location>
</feature>
<feature type="domain" description="S-Me-THD-like C-terminal" evidence="2">
    <location>
        <begin position="165"/>
        <end position="353"/>
    </location>
</feature>
<evidence type="ECO:0000259" key="2">
    <source>
        <dbReference type="Pfam" id="PF20906"/>
    </source>
</evidence>
<dbReference type="RefSeq" id="WP_093974473.1">
    <property type="nucleotide sequence ID" value="NZ_FXXQ01000009.1"/>
</dbReference>
<dbReference type="InterPro" id="IPR027479">
    <property type="entry name" value="S-Me-THD_N_sf"/>
</dbReference>
<evidence type="ECO:0000259" key="1">
    <source>
        <dbReference type="Pfam" id="PF06032"/>
    </source>
</evidence>
<dbReference type="Gene3D" id="2.40.390.10">
    <property type="entry name" value="CV3147-like"/>
    <property type="match status" value="1"/>
</dbReference>
<dbReference type="InterPro" id="IPR048350">
    <property type="entry name" value="S-Me-THD-like_C"/>
</dbReference>
<dbReference type="Gene3D" id="3.40.1610.10">
    <property type="entry name" value="CV3147-like domain"/>
    <property type="match status" value="1"/>
</dbReference>
<keyword evidence="4" id="KW-1185">Reference proteome</keyword>
<dbReference type="Pfam" id="PF20906">
    <property type="entry name" value="S-Me-THD_C"/>
    <property type="match status" value="1"/>
</dbReference>
<dbReference type="InterPro" id="IPR024071">
    <property type="entry name" value="S-Me-THD_C_sf"/>
</dbReference>
<dbReference type="AlphaFoldDB" id="A0A238J1C8"/>
<dbReference type="Proteomes" id="UP000201838">
    <property type="component" value="Unassembled WGS sequence"/>
</dbReference>
<gene>
    <name evidence="3" type="ORF">BOA8489_02634</name>
</gene>
<dbReference type="EMBL" id="FXXQ01000009">
    <property type="protein sequence ID" value="SMX24508.1"/>
    <property type="molecule type" value="Genomic_DNA"/>
</dbReference>
<organism evidence="3 4">
    <name type="scientific">Boseongicola aestuarii</name>
    <dbReference type="NCBI Taxonomy" id="1470561"/>
    <lineage>
        <taxon>Bacteria</taxon>
        <taxon>Pseudomonadati</taxon>
        <taxon>Pseudomonadota</taxon>
        <taxon>Alphaproteobacteria</taxon>
        <taxon>Rhodobacterales</taxon>
        <taxon>Paracoccaceae</taxon>
        <taxon>Boseongicola</taxon>
    </lineage>
</organism>
<name>A0A238J1C8_9RHOB</name>
<sequence>MELRFEDVDDLCTGAAFLGAGGGGDPYIGGLMVKQELAAGRKIEIIDPDGLDDAKLIIPTAMMGAPTVLLEKIPSGEEPIRALRVVEKELGRQADATMPTEVGGINSTIPLFVGARLGIPVVDADGQGRAFPELQMETFAIEGVKGCPLGISDEKGDTSLVMTDDNHRMEWIARGITIRFGGTAYFANYPMSGAEVKRSAVKHTLTLARRIGEIIRNSRSRKLDPIDELFTFLATTSYAVARVIFDGKITDVDRRTSEGFTLGSVSIDNPSGRCIIEFQNENLIARVDGEVLAIVPDIISILDAETAMPITNETLRYGQRVKVMAVRVPPIMRSEAALKQFGPEAFGMSEAYRALE</sequence>
<accession>A0A238J1C8</accession>
<protein>
    <recommendedName>
        <fullName evidence="5">DUF917 domain-containing protein</fullName>
    </recommendedName>
</protein>
<evidence type="ECO:0000313" key="4">
    <source>
        <dbReference type="Proteomes" id="UP000201838"/>
    </source>
</evidence>
<dbReference type="InterPro" id="IPR010318">
    <property type="entry name" value="S-Me-THD_N"/>
</dbReference>
<reference evidence="3 4" key="1">
    <citation type="submission" date="2017-05" db="EMBL/GenBank/DDBJ databases">
        <authorList>
            <person name="Song R."/>
            <person name="Chenine A.L."/>
            <person name="Ruprecht R.M."/>
        </authorList>
    </citation>
    <scope>NUCLEOTIDE SEQUENCE [LARGE SCALE GENOMIC DNA]</scope>
    <source>
        <strain evidence="3 4">CECT 8489</strain>
    </source>
</reference>